<gene>
    <name evidence="3" type="ORF">PAHAL_7G257900</name>
</gene>
<accession>A0A2T8IDI1</accession>
<organism evidence="3">
    <name type="scientific">Panicum hallii</name>
    <dbReference type="NCBI Taxonomy" id="206008"/>
    <lineage>
        <taxon>Eukaryota</taxon>
        <taxon>Viridiplantae</taxon>
        <taxon>Streptophyta</taxon>
        <taxon>Embryophyta</taxon>
        <taxon>Tracheophyta</taxon>
        <taxon>Spermatophyta</taxon>
        <taxon>Magnoliopsida</taxon>
        <taxon>Liliopsida</taxon>
        <taxon>Poales</taxon>
        <taxon>Poaceae</taxon>
        <taxon>PACMAD clade</taxon>
        <taxon>Panicoideae</taxon>
        <taxon>Panicodae</taxon>
        <taxon>Paniceae</taxon>
        <taxon>Panicinae</taxon>
        <taxon>Panicum</taxon>
        <taxon>Panicum sect. Panicum</taxon>
    </lineage>
</organism>
<evidence type="ECO:0000259" key="2">
    <source>
        <dbReference type="Pfam" id="PF07762"/>
    </source>
</evidence>
<dbReference type="Gramene" id="PVH35733">
    <property type="protein sequence ID" value="PVH35733"/>
    <property type="gene ID" value="PAHAL_7G257900"/>
</dbReference>
<feature type="region of interest" description="Disordered" evidence="1">
    <location>
        <begin position="1"/>
        <end position="24"/>
    </location>
</feature>
<dbReference type="PANTHER" id="PTHR33074:SF68">
    <property type="entry name" value="OS09G0557100 PROTEIN"/>
    <property type="match status" value="1"/>
</dbReference>
<dbReference type="EMBL" id="CM008052">
    <property type="protein sequence ID" value="PVH35733.1"/>
    <property type="molecule type" value="Genomic_DNA"/>
</dbReference>
<feature type="domain" description="DUF1618" evidence="2">
    <location>
        <begin position="212"/>
        <end position="354"/>
    </location>
</feature>
<sequence length="450" mass="49920">MSQSSARPSLCPPRHGHPPDGGGAPPPSWVLLDLHAYVADRENVTSAYGTMSNGEAIRVTFCTAPPPLVSYICVWCPNLPPTKLVMEPTIEAAEVDLVHFRVSLRAYSSLCGKGPSLSRLEKPDRYLPYGNCIALLAQREVGDIRPHVEDEGHYYLAALNHYMSRPGNFNLLLHNSMDKKWSSSPVSLDRLRIHLTAKTITLGEGGLLGFADAWRGILVCDILGRKPEHYLPLPEHLIRLDKLHDEPLLLRDVAFVKGRLTLVEMRRSAPDPDSSSSCQSWDVSTWNISSPWEGQDGWRMDYMISTRNITVDENTANVDLLPKLQDNGGTPKPSLGRLGIAHPTLSLSDSHVVYLMGKAGDWDKKTLVLYVDMRNERLQGVAVFDLRAVLLGAGVKRNLKRPGKFQMLYPRKLQTGVGGMDDMVYEAVQLFAQEQHDAGPEDGDNDMALD</sequence>
<name>A0A2T8IDI1_9POAL</name>
<dbReference type="InterPro" id="IPR011676">
    <property type="entry name" value="DUF1618"/>
</dbReference>
<dbReference type="Pfam" id="PF07762">
    <property type="entry name" value="DUF1618"/>
    <property type="match status" value="1"/>
</dbReference>
<dbReference type="AlphaFoldDB" id="A0A2T8IDI1"/>
<proteinExistence type="predicted"/>
<dbReference type="Proteomes" id="UP000243499">
    <property type="component" value="Chromosome 7"/>
</dbReference>
<reference evidence="3" key="1">
    <citation type="submission" date="2018-04" db="EMBL/GenBank/DDBJ databases">
        <title>WGS assembly of Panicum hallii.</title>
        <authorList>
            <person name="Lovell J."/>
            <person name="Jenkins J."/>
            <person name="Lowry D."/>
            <person name="Mamidi S."/>
            <person name="Sreedasyam A."/>
            <person name="Weng X."/>
            <person name="Barry K."/>
            <person name="Bonette J."/>
            <person name="Campitelli B."/>
            <person name="Daum C."/>
            <person name="Gordon S."/>
            <person name="Gould B."/>
            <person name="Lipzen A."/>
            <person name="Macqueen A."/>
            <person name="Palacio-Mejia J."/>
            <person name="Plott C."/>
            <person name="Shakirov E."/>
            <person name="Shu S."/>
            <person name="Yoshinaga Y."/>
            <person name="Zane M."/>
            <person name="Rokhsar D."/>
            <person name="Grimwood J."/>
            <person name="Schmutz J."/>
            <person name="Juenger T."/>
        </authorList>
    </citation>
    <scope>NUCLEOTIDE SEQUENCE [LARGE SCALE GENOMIC DNA]</scope>
    <source>
        <strain evidence="3">FIL2</strain>
    </source>
</reference>
<evidence type="ECO:0000313" key="3">
    <source>
        <dbReference type="EMBL" id="PVH35733.1"/>
    </source>
</evidence>
<protein>
    <recommendedName>
        <fullName evidence="2">DUF1618 domain-containing protein</fullName>
    </recommendedName>
</protein>
<evidence type="ECO:0000256" key="1">
    <source>
        <dbReference type="SAM" id="MobiDB-lite"/>
    </source>
</evidence>
<dbReference type="PANTHER" id="PTHR33074">
    <property type="entry name" value="EXPRESSED PROTEIN-RELATED"/>
    <property type="match status" value="1"/>
</dbReference>